<evidence type="ECO:0000313" key="2">
    <source>
        <dbReference type="Proteomes" id="UP001165083"/>
    </source>
</evidence>
<sequence length="350" mass="39014">MTFLGRLHIVRDFPGNRWKKAPVERVQIPFNDHKGDVNTFCCLQLLGIIPQFAPSSSPHPSCLSTTMAAKLAPYASTIEPSAAAEFPAEKGRYHLYVTYSCPFACRALAARNLKGLEDVVGVSVAHPVYQKSKPNDENDTHLGWVFVDPEATPTIIGFNGKEYSTAGCIPDTVNNVTFVRDLYEKVDPKPRKFSVPVLWDKKKQTIVSEESEGIVRTLDSGFSEMVPSNYQLYPEELREKIDAVENGLLARISMSLIKSLFSKDSETARVELEKGFVSIAELEELLSTQRYLVSDSMTEADIRLFNTLIRVDVSQKKDSQQNLAQFPNVVGVSLRWSNCSGILRDCTGIL</sequence>
<dbReference type="InterPro" id="IPR016639">
    <property type="entry name" value="GST_Omega/GSH"/>
</dbReference>
<dbReference type="PANTHER" id="PTHR32419:SF6">
    <property type="entry name" value="GLUTATHIONE S-TRANSFERASE OMEGA-LIKE 1-RELATED"/>
    <property type="match status" value="1"/>
</dbReference>
<comment type="caution">
    <text evidence="1">The sequence shown here is derived from an EMBL/GenBank/DDBJ whole genome shotgun (WGS) entry which is preliminary data.</text>
</comment>
<organism evidence="1 2">
    <name type="scientific">Phytophthora lilii</name>
    <dbReference type="NCBI Taxonomy" id="2077276"/>
    <lineage>
        <taxon>Eukaryota</taxon>
        <taxon>Sar</taxon>
        <taxon>Stramenopiles</taxon>
        <taxon>Oomycota</taxon>
        <taxon>Peronosporomycetes</taxon>
        <taxon>Peronosporales</taxon>
        <taxon>Peronosporaceae</taxon>
        <taxon>Phytophthora</taxon>
    </lineage>
</organism>
<dbReference type="SUPFAM" id="SSF47616">
    <property type="entry name" value="GST C-terminal domain-like"/>
    <property type="match status" value="1"/>
</dbReference>
<dbReference type="Gene3D" id="3.40.30.10">
    <property type="entry name" value="Glutaredoxin"/>
    <property type="match status" value="1"/>
</dbReference>
<name>A0A9W6XCM8_9STRA</name>
<reference evidence="1" key="1">
    <citation type="submission" date="2023-04" db="EMBL/GenBank/DDBJ databases">
        <title>Phytophthora lilii NBRC 32176.</title>
        <authorList>
            <person name="Ichikawa N."/>
            <person name="Sato H."/>
            <person name="Tonouchi N."/>
        </authorList>
    </citation>
    <scope>NUCLEOTIDE SEQUENCE</scope>
    <source>
        <strain evidence="1">NBRC 32176</strain>
    </source>
</reference>
<dbReference type="OrthoDB" id="2309723at2759"/>
<dbReference type="EMBL" id="BSXW01001340">
    <property type="protein sequence ID" value="GMF35980.1"/>
    <property type="molecule type" value="Genomic_DNA"/>
</dbReference>
<dbReference type="Pfam" id="PF13410">
    <property type="entry name" value="GST_C_2"/>
    <property type="match status" value="1"/>
</dbReference>
<dbReference type="AlphaFoldDB" id="A0A9W6XCM8"/>
<dbReference type="Gene3D" id="1.20.1050.10">
    <property type="match status" value="1"/>
</dbReference>
<dbReference type="PANTHER" id="PTHR32419">
    <property type="entry name" value="GLUTATHIONYL-HYDROQUINONE REDUCTASE"/>
    <property type="match status" value="1"/>
</dbReference>
<evidence type="ECO:0000313" key="1">
    <source>
        <dbReference type="EMBL" id="GMF35980.1"/>
    </source>
</evidence>
<protein>
    <submittedName>
        <fullName evidence="1">Unnamed protein product</fullName>
    </submittedName>
</protein>
<proteinExistence type="predicted"/>
<dbReference type="InterPro" id="IPR036249">
    <property type="entry name" value="Thioredoxin-like_sf"/>
</dbReference>
<gene>
    <name evidence="1" type="ORF">Plil01_001525300</name>
</gene>
<dbReference type="GO" id="GO:0005737">
    <property type="term" value="C:cytoplasm"/>
    <property type="evidence" value="ECO:0007669"/>
    <property type="project" value="TreeGrafter"/>
</dbReference>
<dbReference type="GO" id="GO:0004364">
    <property type="term" value="F:glutathione transferase activity"/>
    <property type="evidence" value="ECO:0007669"/>
    <property type="project" value="InterPro"/>
</dbReference>
<dbReference type="SUPFAM" id="SSF52833">
    <property type="entry name" value="Thioredoxin-like"/>
    <property type="match status" value="1"/>
</dbReference>
<accession>A0A9W6XCM8</accession>
<dbReference type="FunFam" id="3.40.30.10:FF:000296">
    <property type="entry name" value="Glutathione S-transferase"/>
    <property type="match status" value="1"/>
</dbReference>
<keyword evidence="2" id="KW-1185">Reference proteome</keyword>
<dbReference type="Proteomes" id="UP001165083">
    <property type="component" value="Unassembled WGS sequence"/>
</dbReference>
<dbReference type="InterPro" id="IPR036282">
    <property type="entry name" value="Glutathione-S-Trfase_C_sf"/>
</dbReference>